<comment type="caution">
    <text evidence="1">The sequence shown here is derived from an EMBL/GenBank/DDBJ whole genome shotgun (WGS) entry which is preliminary data.</text>
</comment>
<sequence length="95" mass="10907">MVKHEEATFHCIASHLMCLPLCSIDGAYNVGFYHAKRAVELSPEDASFKEHLLFYHAIPDKLLSDEEAEKIAKSILEMEPDNQTAKEHLRLIRRD</sequence>
<evidence type="ECO:0000313" key="2">
    <source>
        <dbReference type="Proteomes" id="UP001157946"/>
    </source>
</evidence>
<proteinExistence type="predicted"/>
<gene>
    <name evidence="1" type="ORF">SAMN06265361_102541</name>
</gene>
<dbReference type="EMBL" id="FXTU01000002">
    <property type="protein sequence ID" value="SMP14143.1"/>
    <property type="molecule type" value="Genomic_DNA"/>
</dbReference>
<reference evidence="1" key="1">
    <citation type="submission" date="2017-05" db="EMBL/GenBank/DDBJ databases">
        <authorList>
            <person name="Varghese N."/>
            <person name="Submissions S."/>
        </authorList>
    </citation>
    <scope>NUCLEOTIDE SEQUENCE</scope>
    <source>
        <strain evidence="1">DSM 45262</strain>
    </source>
</reference>
<dbReference type="Proteomes" id="UP001157946">
    <property type="component" value="Unassembled WGS sequence"/>
</dbReference>
<name>A0AA45WMD8_9BACL</name>
<dbReference type="RefSeq" id="WP_284724118.1">
    <property type="nucleotide sequence ID" value="NZ_FXTU01000002.1"/>
</dbReference>
<accession>A0AA45WMD8</accession>
<evidence type="ECO:0000313" key="1">
    <source>
        <dbReference type="EMBL" id="SMP14143.1"/>
    </source>
</evidence>
<organism evidence="1 2">
    <name type="scientific">Laceyella tengchongensis</name>
    <dbReference type="NCBI Taxonomy" id="574699"/>
    <lineage>
        <taxon>Bacteria</taxon>
        <taxon>Bacillati</taxon>
        <taxon>Bacillota</taxon>
        <taxon>Bacilli</taxon>
        <taxon>Bacillales</taxon>
        <taxon>Thermoactinomycetaceae</taxon>
        <taxon>Laceyella</taxon>
    </lineage>
</organism>
<keyword evidence="2" id="KW-1185">Reference proteome</keyword>
<dbReference type="AlphaFoldDB" id="A0AA45WMD8"/>
<protein>
    <submittedName>
        <fullName evidence="1">Uncharacterized protein</fullName>
    </submittedName>
</protein>